<feature type="transmembrane region" description="Helical" evidence="1">
    <location>
        <begin position="305"/>
        <end position="325"/>
    </location>
</feature>
<accession>A0ABR4C4T6</accession>
<reference evidence="3 4" key="1">
    <citation type="journal article" date="2024" name="Commun. Biol.">
        <title>Comparative genomic analysis of thermophilic fungi reveals convergent evolutionary adaptations and gene losses.</title>
        <authorList>
            <person name="Steindorff A.S."/>
            <person name="Aguilar-Pontes M.V."/>
            <person name="Robinson A.J."/>
            <person name="Andreopoulos B."/>
            <person name="LaButti K."/>
            <person name="Kuo A."/>
            <person name="Mondo S."/>
            <person name="Riley R."/>
            <person name="Otillar R."/>
            <person name="Haridas S."/>
            <person name="Lipzen A."/>
            <person name="Grimwood J."/>
            <person name="Schmutz J."/>
            <person name="Clum A."/>
            <person name="Reid I.D."/>
            <person name="Moisan M.C."/>
            <person name="Butler G."/>
            <person name="Nguyen T.T.M."/>
            <person name="Dewar K."/>
            <person name="Conant G."/>
            <person name="Drula E."/>
            <person name="Henrissat B."/>
            <person name="Hansel C."/>
            <person name="Singer S."/>
            <person name="Hutchinson M.I."/>
            <person name="de Vries R.P."/>
            <person name="Natvig D.O."/>
            <person name="Powell A.J."/>
            <person name="Tsang A."/>
            <person name="Grigoriev I.V."/>
        </authorList>
    </citation>
    <scope>NUCLEOTIDE SEQUENCE [LARGE SCALE GENOMIC DNA]</scope>
    <source>
        <strain evidence="3 4">CBS 494.80</strain>
    </source>
</reference>
<feature type="transmembrane region" description="Helical" evidence="1">
    <location>
        <begin position="140"/>
        <end position="163"/>
    </location>
</feature>
<organism evidence="3 4">
    <name type="scientific">Oculimacula yallundae</name>
    <dbReference type="NCBI Taxonomy" id="86028"/>
    <lineage>
        <taxon>Eukaryota</taxon>
        <taxon>Fungi</taxon>
        <taxon>Dikarya</taxon>
        <taxon>Ascomycota</taxon>
        <taxon>Pezizomycotina</taxon>
        <taxon>Leotiomycetes</taxon>
        <taxon>Helotiales</taxon>
        <taxon>Ploettnerulaceae</taxon>
        <taxon>Oculimacula</taxon>
    </lineage>
</organism>
<feature type="transmembrane region" description="Helical" evidence="1">
    <location>
        <begin position="277"/>
        <end position="293"/>
    </location>
</feature>
<keyword evidence="1" id="KW-0472">Membrane</keyword>
<keyword evidence="1" id="KW-0812">Transmembrane</keyword>
<feature type="transmembrane region" description="Helical" evidence="1">
    <location>
        <begin position="405"/>
        <end position="425"/>
    </location>
</feature>
<protein>
    <recommendedName>
        <fullName evidence="2">Acyltransferase 3 domain-containing protein</fullName>
    </recommendedName>
</protein>
<name>A0ABR4C4T6_9HELO</name>
<comment type="caution">
    <text evidence="3">The sequence shown here is derived from an EMBL/GenBank/DDBJ whole genome shotgun (WGS) entry which is preliminary data.</text>
</comment>
<keyword evidence="1" id="KW-1133">Transmembrane helix</keyword>
<feature type="transmembrane region" description="Helical" evidence="1">
    <location>
        <begin position="540"/>
        <end position="561"/>
    </location>
</feature>
<feature type="transmembrane region" description="Helical" evidence="1">
    <location>
        <begin position="57"/>
        <end position="78"/>
    </location>
</feature>
<evidence type="ECO:0000256" key="1">
    <source>
        <dbReference type="SAM" id="Phobius"/>
    </source>
</evidence>
<feature type="transmembrane region" description="Helical" evidence="1">
    <location>
        <begin position="98"/>
        <end position="120"/>
    </location>
</feature>
<keyword evidence="4" id="KW-1185">Reference proteome</keyword>
<dbReference type="PANTHER" id="PTHR23028:SF134">
    <property type="entry name" value="PUTATIVE (AFU_ORTHOLOGUE AFUA_4G08520)-RELATED"/>
    <property type="match status" value="1"/>
</dbReference>
<dbReference type="Pfam" id="PF01757">
    <property type="entry name" value="Acyl_transf_3"/>
    <property type="match status" value="1"/>
</dbReference>
<dbReference type="InterPro" id="IPR002656">
    <property type="entry name" value="Acyl_transf_3_dom"/>
</dbReference>
<feature type="domain" description="Acyltransferase 3" evidence="2">
    <location>
        <begin position="97"/>
        <end position="313"/>
    </location>
</feature>
<evidence type="ECO:0000313" key="3">
    <source>
        <dbReference type="EMBL" id="KAL2064351.1"/>
    </source>
</evidence>
<feature type="transmembrane region" description="Helical" evidence="1">
    <location>
        <begin position="509"/>
        <end position="528"/>
    </location>
</feature>
<gene>
    <name evidence="3" type="ORF">VTL71DRAFT_4845</name>
</gene>
<dbReference type="Proteomes" id="UP001595075">
    <property type="component" value="Unassembled WGS sequence"/>
</dbReference>
<proteinExistence type="predicted"/>
<sequence>MEKHEDRHQAALLSEFYQDEERAASSLSLPQSLDFKPQTNSSQANWLRRSYQHLKYTFWRIPYVLLSIVASFIPSFLYQHNSSTKETRSDRRLSPTAYLDGLRGVACFAVYIHHFVLNWFPALRNAYGSSPSDHYFLQLPIIRVIYEGQSAVATFFVISGYALSYSALSKIHANDQAGAFNTLSSSTLRRCVRIYIPCAVNTFICMLLQYNEYFIQDPLRWNNMPPRFDTFSAQFWDWWANQRIFMYPLLVNEGGELYSPPYNGHLWTIPLEIRGSFVVYGTVLAVAGLSRGWRMVVLVAWDVYLWYMGKWDLFLFVGGVVLANLDGPRHVARKKTRQDIDMTTEGEDDDEGLPLTSKLISRMSIVLPESKSSWSRISRIGKRKSAQIWKVVSPACRILRAINPYVLFFLSLWLLSFPHVPYMQWTYTLIPDSFNNLPSLFSGKDQGVRIIGSILLAYSLSLSPSPTSSPPPELTNTALQTRLYATLRTISIQTLFNNPLSQYLGRISFGFYLMHGPVLFCIGTRFLGPAWSAFEENGDLGAYVGMFLCAAVVNTIAIFWVGDWFARVVDERVVTLAGWGARKMGRRREGSGVR</sequence>
<dbReference type="EMBL" id="JAZHXI010000014">
    <property type="protein sequence ID" value="KAL2064351.1"/>
    <property type="molecule type" value="Genomic_DNA"/>
</dbReference>
<evidence type="ECO:0000313" key="4">
    <source>
        <dbReference type="Proteomes" id="UP001595075"/>
    </source>
</evidence>
<dbReference type="PANTHER" id="PTHR23028">
    <property type="entry name" value="ACETYLTRANSFERASE"/>
    <property type="match status" value="1"/>
</dbReference>
<dbReference type="InterPro" id="IPR050879">
    <property type="entry name" value="Acyltransferase_3"/>
</dbReference>
<evidence type="ECO:0000259" key="2">
    <source>
        <dbReference type="Pfam" id="PF01757"/>
    </source>
</evidence>